<evidence type="ECO:0000313" key="3">
    <source>
        <dbReference type="Proteomes" id="UP000536179"/>
    </source>
</evidence>
<organism evidence="2 3">
    <name type="scientific">Aporhodopirellula rubra</name>
    <dbReference type="NCBI Taxonomy" id="980271"/>
    <lineage>
        <taxon>Bacteria</taxon>
        <taxon>Pseudomonadati</taxon>
        <taxon>Planctomycetota</taxon>
        <taxon>Planctomycetia</taxon>
        <taxon>Pirellulales</taxon>
        <taxon>Pirellulaceae</taxon>
        <taxon>Aporhodopirellula</taxon>
    </lineage>
</organism>
<dbReference type="AlphaFoldDB" id="A0A7W5H5K1"/>
<feature type="compositionally biased region" description="Polar residues" evidence="1">
    <location>
        <begin position="11"/>
        <end position="23"/>
    </location>
</feature>
<dbReference type="Proteomes" id="UP000536179">
    <property type="component" value="Unassembled WGS sequence"/>
</dbReference>
<reference evidence="2 3" key="1">
    <citation type="submission" date="2020-08" db="EMBL/GenBank/DDBJ databases">
        <title>Genomic Encyclopedia of Type Strains, Phase III (KMG-III): the genomes of soil and plant-associated and newly described type strains.</title>
        <authorList>
            <person name="Whitman W."/>
        </authorList>
    </citation>
    <scope>NUCLEOTIDE SEQUENCE [LARGE SCALE GENOMIC DNA]</scope>
    <source>
        <strain evidence="2 3">CECT 8075</strain>
    </source>
</reference>
<feature type="region of interest" description="Disordered" evidence="1">
    <location>
        <begin position="1"/>
        <end position="73"/>
    </location>
</feature>
<comment type="caution">
    <text evidence="2">The sequence shown here is derived from an EMBL/GenBank/DDBJ whole genome shotgun (WGS) entry which is preliminary data.</text>
</comment>
<protein>
    <submittedName>
        <fullName evidence="2">Uncharacterized protein</fullName>
    </submittedName>
</protein>
<name>A0A7W5H5K1_9BACT</name>
<gene>
    <name evidence="2" type="ORF">FHS27_003402</name>
</gene>
<keyword evidence="3" id="KW-1185">Reference proteome</keyword>
<sequence>MSHSEALRMNSEASHATSLPLSTHTERPAHRKASTPKGTHTERHGVPAQQMPGVPTPGTMSRKQIGPDGRYNL</sequence>
<accession>A0A7W5H5K1</accession>
<evidence type="ECO:0000313" key="2">
    <source>
        <dbReference type="EMBL" id="MBB3207577.1"/>
    </source>
</evidence>
<evidence type="ECO:0000256" key="1">
    <source>
        <dbReference type="SAM" id="MobiDB-lite"/>
    </source>
</evidence>
<proteinExistence type="predicted"/>
<dbReference type="EMBL" id="JACHXU010000011">
    <property type="protein sequence ID" value="MBB3207577.1"/>
    <property type="molecule type" value="Genomic_DNA"/>
</dbReference>